<proteinExistence type="predicted"/>
<dbReference type="Proteomes" id="UP001154282">
    <property type="component" value="Unassembled WGS sequence"/>
</dbReference>
<evidence type="ECO:0000256" key="1">
    <source>
        <dbReference type="SAM" id="MobiDB-lite"/>
    </source>
</evidence>
<feature type="region of interest" description="Disordered" evidence="1">
    <location>
        <begin position="156"/>
        <end position="180"/>
    </location>
</feature>
<comment type="caution">
    <text evidence="2">The sequence shown here is derived from an EMBL/GenBank/DDBJ whole genome shotgun (WGS) entry which is preliminary data.</text>
</comment>
<keyword evidence="3" id="KW-1185">Reference proteome</keyword>
<dbReference type="EMBL" id="CAMGYJ010000009">
    <property type="protein sequence ID" value="CAI0541982.1"/>
    <property type="molecule type" value="Genomic_DNA"/>
</dbReference>
<reference evidence="2" key="1">
    <citation type="submission" date="2022-08" db="EMBL/GenBank/DDBJ databases">
        <authorList>
            <person name="Gutierrez-Valencia J."/>
        </authorList>
    </citation>
    <scope>NUCLEOTIDE SEQUENCE</scope>
</reference>
<protein>
    <submittedName>
        <fullName evidence="2">Uncharacterized protein</fullName>
    </submittedName>
</protein>
<organism evidence="2 3">
    <name type="scientific">Linum tenue</name>
    <dbReference type="NCBI Taxonomy" id="586396"/>
    <lineage>
        <taxon>Eukaryota</taxon>
        <taxon>Viridiplantae</taxon>
        <taxon>Streptophyta</taxon>
        <taxon>Embryophyta</taxon>
        <taxon>Tracheophyta</taxon>
        <taxon>Spermatophyta</taxon>
        <taxon>Magnoliopsida</taxon>
        <taxon>eudicotyledons</taxon>
        <taxon>Gunneridae</taxon>
        <taxon>Pentapetalae</taxon>
        <taxon>rosids</taxon>
        <taxon>fabids</taxon>
        <taxon>Malpighiales</taxon>
        <taxon>Linaceae</taxon>
        <taxon>Linum</taxon>
    </lineage>
</organism>
<evidence type="ECO:0000313" key="2">
    <source>
        <dbReference type="EMBL" id="CAI0541982.1"/>
    </source>
</evidence>
<accession>A0AAV0Q9D4</accession>
<feature type="region of interest" description="Disordered" evidence="1">
    <location>
        <begin position="265"/>
        <end position="321"/>
    </location>
</feature>
<feature type="compositionally biased region" description="Basic and acidic residues" evidence="1">
    <location>
        <begin position="170"/>
        <end position="180"/>
    </location>
</feature>
<feature type="compositionally biased region" description="Acidic residues" evidence="1">
    <location>
        <begin position="272"/>
        <end position="283"/>
    </location>
</feature>
<name>A0AAV0Q9D4_9ROSI</name>
<feature type="compositionally biased region" description="Basic and acidic residues" evidence="1">
    <location>
        <begin position="304"/>
        <end position="319"/>
    </location>
</feature>
<dbReference type="AlphaFoldDB" id="A0AAV0Q9D4"/>
<sequence>MSADSSSDDNHPCYRTATAEESCESSIFADSFRSLDLPPARVRSARVYTNSVDEFEPSSSISCRFYDDFSFVDNSDCETGSETHLLIDRSRRQQVPAALNLKPPPARNSSGEIKGARSLTPSRRRRSHFHVHRRSLWNDDFDPFVAAMKTVRKDVGEKSGGVRAGSHRRAWSDSLRHDPEAMKAERSLRWMKSMPRARARSPSPVPSPSAQMKSPQPKGVMYARHTRMVKMDREEDEGGRGIMDAASCGCGSKREIMKHLVVSMKGRPPAATEEEAEEKNEEDQPPKLSRRKRLMRKLSFNRSRNGDVEGEKRASEGRKMVQSKSGLLGCVGIKNKIYAGC</sequence>
<feature type="region of interest" description="Disordered" evidence="1">
    <location>
        <begin position="96"/>
        <end position="127"/>
    </location>
</feature>
<gene>
    <name evidence="2" type="ORF">LITE_LOCUS42307</name>
</gene>
<evidence type="ECO:0000313" key="3">
    <source>
        <dbReference type="Proteomes" id="UP001154282"/>
    </source>
</evidence>
<feature type="compositionally biased region" description="Low complexity" evidence="1">
    <location>
        <begin position="193"/>
        <end position="202"/>
    </location>
</feature>
<feature type="region of interest" description="Disordered" evidence="1">
    <location>
        <begin position="193"/>
        <end position="218"/>
    </location>
</feature>